<protein>
    <submittedName>
        <fullName evidence="2">Condensation domain-containing protein</fullName>
    </submittedName>
</protein>
<gene>
    <name evidence="2" type="ORF">ACFQS9_14105</name>
</gene>
<dbReference type="Gene3D" id="3.30.559.30">
    <property type="entry name" value="Nonribosomal peptide synthetase, condensation domain"/>
    <property type="match status" value="1"/>
</dbReference>
<feature type="domain" description="Condensation" evidence="1">
    <location>
        <begin position="39"/>
        <end position="474"/>
    </location>
</feature>
<dbReference type="Gene3D" id="3.30.559.10">
    <property type="entry name" value="Chloramphenicol acetyltransferase-like domain"/>
    <property type="match status" value="1"/>
</dbReference>
<dbReference type="SUPFAM" id="SSF52777">
    <property type="entry name" value="CoA-dependent acyltransferases"/>
    <property type="match status" value="2"/>
</dbReference>
<name>A0ABW2RYT8_9NOCA</name>
<dbReference type="EMBL" id="JBHTCS010000017">
    <property type="protein sequence ID" value="MFC7449026.1"/>
    <property type="molecule type" value="Genomic_DNA"/>
</dbReference>
<reference evidence="3" key="1">
    <citation type="journal article" date="2019" name="Int. J. Syst. Evol. Microbiol.">
        <title>The Global Catalogue of Microorganisms (GCM) 10K type strain sequencing project: providing services to taxonomists for standard genome sequencing and annotation.</title>
        <authorList>
            <consortium name="The Broad Institute Genomics Platform"/>
            <consortium name="The Broad Institute Genome Sequencing Center for Infectious Disease"/>
            <person name="Wu L."/>
            <person name="Ma J."/>
        </authorList>
    </citation>
    <scope>NUCLEOTIDE SEQUENCE [LARGE SCALE GENOMIC DNA]</scope>
    <source>
        <strain evidence="3">ICMP 19430</strain>
    </source>
</reference>
<evidence type="ECO:0000259" key="1">
    <source>
        <dbReference type="Pfam" id="PF00668"/>
    </source>
</evidence>
<dbReference type="RefSeq" id="WP_378405667.1">
    <property type="nucleotide sequence ID" value="NZ_JBHTCS010000017.1"/>
</dbReference>
<accession>A0ABW2RYT8</accession>
<sequence length="523" mass="57123">MHDGVDNEGTDPRREQPTIEVGAVASGGGPLGGATDTSDTFPLSPAQLGMWYAQHVDPDVPINIAQYVDVHGHLDAALLERAMEIGSREIETGYLRLTEIDGRPYQVVDFSIEDHLVLIDFRGSNNPELAAHEWMRAEYSRPIDLLVDRLITAAVLQIEDERYLWYSRVHHIALDGFGAMAYMTRTAELYSALLEGRELPTAKASTLRSIYESEVAYRDSTRFVSDSEYWAERIAGMEEGTSLSGRTAAPASVNGVASAALSDSSALHLDNAVAQQNSSPAAMLIAAFAGYLAQMTDSEEVILSLPVTARTTALMRHSGGMLSNVVPLRLRVGVDTTVADLLKSVQIAVSGALRHQRYRHEDIRRDSASGNMQRDLLGPLVNIMLFHNEVTLGSVTGQFHILSTGTVEDLAVNFYQSVAGTRTHIDFETNPNLYTDEQAQAHHARFLAFFDQFLAADPTERVWDLTVTTEAERALSLSGWNATECVVADGTLVSLFDARVAVSPGAVALSFEGELLSYSEFDV</sequence>
<evidence type="ECO:0000313" key="3">
    <source>
        <dbReference type="Proteomes" id="UP001596484"/>
    </source>
</evidence>
<organism evidence="2 3">
    <name type="scientific">Rhodococcus daqingensis</name>
    <dbReference type="NCBI Taxonomy" id="2479363"/>
    <lineage>
        <taxon>Bacteria</taxon>
        <taxon>Bacillati</taxon>
        <taxon>Actinomycetota</taxon>
        <taxon>Actinomycetes</taxon>
        <taxon>Mycobacteriales</taxon>
        <taxon>Nocardiaceae</taxon>
        <taxon>Rhodococcus</taxon>
    </lineage>
</organism>
<feature type="non-terminal residue" evidence="2">
    <location>
        <position position="523"/>
    </location>
</feature>
<dbReference type="PANTHER" id="PTHR45527:SF1">
    <property type="entry name" value="FATTY ACID SYNTHASE"/>
    <property type="match status" value="1"/>
</dbReference>
<keyword evidence="3" id="KW-1185">Reference proteome</keyword>
<dbReference type="Proteomes" id="UP001596484">
    <property type="component" value="Unassembled WGS sequence"/>
</dbReference>
<dbReference type="SUPFAM" id="SSF56801">
    <property type="entry name" value="Acetyl-CoA synthetase-like"/>
    <property type="match status" value="1"/>
</dbReference>
<dbReference type="Pfam" id="PF00668">
    <property type="entry name" value="Condensation"/>
    <property type="match status" value="1"/>
</dbReference>
<comment type="caution">
    <text evidence="2">The sequence shown here is derived from an EMBL/GenBank/DDBJ whole genome shotgun (WGS) entry which is preliminary data.</text>
</comment>
<dbReference type="InterPro" id="IPR001242">
    <property type="entry name" value="Condensation_dom"/>
</dbReference>
<dbReference type="InterPro" id="IPR023213">
    <property type="entry name" value="CAT-like_dom_sf"/>
</dbReference>
<proteinExistence type="predicted"/>
<dbReference type="PANTHER" id="PTHR45527">
    <property type="entry name" value="NONRIBOSOMAL PEPTIDE SYNTHETASE"/>
    <property type="match status" value="1"/>
</dbReference>
<evidence type="ECO:0000313" key="2">
    <source>
        <dbReference type="EMBL" id="MFC7449026.1"/>
    </source>
</evidence>